<feature type="active site" evidence="10">
    <location>
        <position position="168"/>
    </location>
</feature>
<feature type="domain" description="Tyr recombinase" evidence="12">
    <location>
        <begin position="104"/>
        <end position="284"/>
    </location>
</feature>
<feature type="active site" evidence="10">
    <location>
        <position position="144"/>
    </location>
</feature>
<feature type="active site" evidence="10">
    <location>
        <position position="239"/>
    </location>
</feature>
<keyword evidence="15" id="KW-1185">Reference proteome</keyword>
<feature type="active site" evidence="10">
    <location>
        <position position="262"/>
    </location>
</feature>
<comment type="subunit">
    <text evidence="10">Forms a cyclic heterotetrameric complex composed of two molecules of XerC and two molecules of XerD.</text>
</comment>
<evidence type="ECO:0000256" key="5">
    <source>
        <dbReference type="ARBA" id="ARBA00022829"/>
    </source>
</evidence>
<organism evidence="14 15">
    <name type="scientific">Salinicoccus jeotgali</name>
    <dbReference type="NCBI Taxonomy" id="381634"/>
    <lineage>
        <taxon>Bacteria</taxon>
        <taxon>Bacillati</taxon>
        <taxon>Bacillota</taxon>
        <taxon>Bacilli</taxon>
        <taxon>Bacillales</taxon>
        <taxon>Staphylococcaceae</taxon>
        <taxon>Salinicoccus</taxon>
    </lineage>
</organism>
<dbReference type="Pfam" id="PF00589">
    <property type="entry name" value="Phage_integrase"/>
    <property type="match status" value="1"/>
</dbReference>
<dbReference type="Proteomes" id="UP001500920">
    <property type="component" value="Unassembled WGS sequence"/>
</dbReference>
<dbReference type="InterPro" id="IPR011010">
    <property type="entry name" value="DNA_brk_join_enz"/>
</dbReference>
<keyword evidence="5 10" id="KW-0159">Chromosome partition</keyword>
<dbReference type="InterPro" id="IPR004107">
    <property type="entry name" value="Integrase_SAM-like_N"/>
</dbReference>
<comment type="function">
    <text evidence="10">Site-specific tyrosine recombinase, which acts by catalyzing the cutting and rejoining of the recombining DNA molecules. The XerC-XerD complex is essential to convert dimers of the bacterial chromosome into monomers to permit their segregation at cell division. It also contributes to the segregational stability of plasmids.</text>
</comment>
<evidence type="ECO:0000256" key="1">
    <source>
        <dbReference type="ARBA" id="ARBA00004496"/>
    </source>
</evidence>
<dbReference type="InterPro" id="IPR050090">
    <property type="entry name" value="Tyrosine_recombinase_XerCD"/>
</dbReference>
<dbReference type="PROSITE" id="PS51900">
    <property type="entry name" value="CB"/>
    <property type="match status" value="1"/>
</dbReference>
<evidence type="ECO:0000256" key="3">
    <source>
        <dbReference type="ARBA" id="ARBA00022490"/>
    </source>
</evidence>
<evidence type="ECO:0000256" key="7">
    <source>
        <dbReference type="ARBA" id="ARBA00023125"/>
    </source>
</evidence>
<name>A0ABP7EK07_9STAP</name>
<dbReference type="SUPFAM" id="SSF56349">
    <property type="entry name" value="DNA breaking-rejoining enzymes"/>
    <property type="match status" value="1"/>
</dbReference>
<dbReference type="PANTHER" id="PTHR30349">
    <property type="entry name" value="PHAGE INTEGRASE-RELATED"/>
    <property type="match status" value="1"/>
</dbReference>
<feature type="active site" description="O-(3'-phospho-DNA)-tyrosine intermediate" evidence="10">
    <location>
        <position position="271"/>
    </location>
</feature>
<feature type="active site" evidence="10">
    <location>
        <position position="236"/>
    </location>
</feature>
<reference evidence="15" key="1">
    <citation type="journal article" date="2019" name="Int. J. Syst. Evol. Microbiol.">
        <title>The Global Catalogue of Microorganisms (GCM) 10K type strain sequencing project: providing services to taxonomists for standard genome sequencing and annotation.</title>
        <authorList>
            <consortium name="The Broad Institute Genomics Platform"/>
            <consortium name="The Broad Institute Genome Sequencing Center for Infectious Disease"/>
            <person name="Wu L."/>
            <person name="Ma J."/>
        </authorList>
    </citation>
    <scope>NUCLEOTIDE SEQUENCE [LARGE SCALE GENOMIC DNA]</scope>
    <source>
        <strain evidence="15">JCM 16981</strain>
    </source>
</reference>
<dbReference type="PANTHER" id="PTHR30349:SF77">
    <property type="entry name" value="TYROSINE RECOMBINASE XERC"/>
    <property type="match status" value="1"/>
</dbReference>
<evidence type="ECO:0000256" key="11">
    <source>
        <dbReference type="NCBIfam" id="TIGR02224"/>
    </source>
</evidence>
<evidence type="ECO:0000259" key="12">
    <source>
        <dbReference type="PROSITE" id="PS51898"/>
    </source>
</evidence>
<evidence type="ECO:0000256" key="4">
    <source>
        <dbReference type="ARBA" id="ARBA00022618"/>
    </source>
</evidence>
<dbReference type="InterPro" id="IPR002104">
    <property type="entry name" value="Integrase_catalytic"/>
</dbReference>
<protein>
    <recommendedName>
        <fullName evidence="10 11">Tyrosine recombinase XerC</fullName>
    </recommendedName>
</protein>
<dbReference type="EMBL" id="BAABCK010000013">
    <property type="protein sequence ID" value="GAA3719075.1"/>
    <property type="molecule type" value="Genomic_DNA"/>
</dbReference>
<keyword evidence="9 10" id="KW-0131">Cell cycle</keyword>
<dbReference type="NCBIfam" id="TIGR02224">
    <property type="entry name" value="recomb_XerC"/>
    <property type="match status" value="1"/>
</dbReference>
<dbReference type="InterPro" id="IPR013762">
    <property type="entry name" value="Integrase-like_cat_sf"/>
</dbReference>
<dbReference type="InterPro" id="IPR011931">
    <property type="entry name" value="Recomb_XerC"/>
</dbReference>
<dbReference type="InterPro" id="IPR010998">
    <property type="entry name" value="Integrase_recombinase_N"/>
</dbReference>
<evidence type="ECO:0000256" key="8">
    <source>
        <dbReference type="ARBA" id="ARBA00023172"/>
    </source>
</evidence>
<dbReference type="InterPro" id="IPR023009">
    <property type="entry name" value="Tyrosine_recombinase_XerC/XerD"/>
</dbReference>
<keyword evidence="6 10" id="KW-0229">DNA integration</keyword>
<evidence type="ECO:0000256" key="6">
    <source>
        <dbReference type="ARBA" id="ARBA00022908"/>
    </source>
</evidence>
<keyword evidence="7 10" id="KW-0238">DNA-binding</keyword>
<comment type="similarity">
    <text evidence="2 10">Belongs to the 'phage' integrase family. XerC subfamily.</text>
</comment>
<evidence type="ECO:0000256" key="2">
    <source>
        <dbReference type="ARBA" id="ARBA00006657"/>
    </source>
</evidence>
<gene>
    <name evidence="10 14" type="primary">xerC</name>
    <name evidence="14" type="ORF">GCM10022378_06570</name>
</gene>
<dbReference type="NCBIfam" id="NF001399">
    <property type="entry name" value="PRK00283.1"/>
    <property type="match status" value="1"/>
</dbReference>
<dbReference type="Gene3D" id="1.10.150.130">
    <property type="match status" value="1"/>
</dbReference>
<keyword evidence="8 10" id="KW-0233">DNA recombination</keyword>
<dbReference type="RefSeq" id="WP_344701380.1">
    <property type="nucleotide sequence ID" value="NZ_BAABCK010000013.1"/>
</dbReference>
<dbReference type="HAMAP" id="MF_01808">
    <property type="entry name" value="Recomb_XerC_XerD"/>
    <property type="match status" value="1"/>
</dbReference>
<keyword evidence="4 10" id="KW-0132">Cell division</keyword>
<comment type="subcellular location">
    <subcellularLocation>
        <location evidence="1 10">Cytoplasm</location>
    </subcellularLocation>
</comment>
<evidence type="ECO:0000256" key="10">
    <source>
        <dbReference type="HAMAP-Rule" id="MF_01808"/>
    </source>
</evidence>
<feature type="domain" description="Core-binding (CB)" evidence="13">
    <location>
        <begin position="1"/>
        <end position="83"/>
    </location>
</feature>
<accession>A0ABP7EK07</accession>
<evidence type="ECO:0000313" key="15">
    <source>
        <dbReference type="Proteomes" id="UP001500920"/>
    </source>
</evidence>
<proteinExistence type="inferred from homology"/>
<dbReference type="Gene3D" id="1.10.443.10">
    <property type="entry name" value="Intergrase catalytic core"/>
    <property type="match status" value="1"/>
</dbReference>
<keyword evidence="3 10" id="KW-0963">Cytoplasm</keyword>
<dbReference type="PROSITE" id="PS51898">
    <property type="entry name" value="TYR_RECOMBINASE"/>
    <property type="match status" value="1"/>
</dbReference>
<evidence type="ECO:0000256" key="9">
    <source>
        <dbReference type="ARBA" id="ARBA00023306"/>
    </source>
</evidence>
<dbReference type="CDD" id="cd00798">
    <property type="entry name" value="INT_XerDC_C"/>
    <property type="match status" value="1"/>
</dbReference>
<dbReference type="NCBIfam" id="NF040815">
    <property type="entry name" value="recomb_XerA_Arch"/>
    <property type="match status" value="1"/>
</dbReference>
<sequence>MSHLENFLEQLLYQRNLSPHTVDAYRIDITEFFKFLDQEGLEYASFKYMDARNYLNMLYKKGLSKSTVSRKISSLRSFYNYLMDRGEVSGNPFTNLPNPKKEKRLPGFMYENELEKLFDSLDKDAKMYERDLAILELLYATGMRASELLGLKISDIDFNHGLLKVRGKGNKERVLPFGEHAGEALKNYVDKHKAVIEANGRLWVNYRDGPLTDRGLRYAIDMMVKKSASDFHLHPHKIRHSFATHMLNNGADLRAVQELLGHESLSTTQQYTHVSKEQLRRTYLKHHPANQKR</sequence>
<comment type="caution">
    <text evidence="14">The sequence shown here is derived from an EMBL/GenBank/DDBJ whole genome shotgun (WGS) entry which is preliminary data.</text>
</comment>
<evidence type="ECO:0000313" key="14">
    <source>
        <dbReference type="EMBL" id="GAA3719075.1"/>
    </source>
</evidence>
<dbReference type="Pfam" id="PF02899">
    <property type="entry name" value="Phage_int_SAM_1"/>
    <property type="match status" value="1"/>
</dbReference>
<dbReference type="InterPro" id="IPR044068">
    <property type="entry name" value="CB"/>
</dbReference>
<evidence type="ECO:0000259" key="13">
    <source>
        <dbReference type="PROSITE" id="PS51900"/>
    </source>
</evidence>